<comment type="caution">
    <text evidence="2">The sequence shown here is derived from an EMBL/GenBank/DDBJ whole genome shotgun (WGS) entry which is preliminary data.</text>
</comment>
<keyword evidence="1" id="KW-0812">Transmembrane</keyword>
<proteinExistence type="predicted"/>
<keyword evidence="3" id="KW-1185">Reference proteome</keyword>
<protein>
    <recommendedName>
        <fullName evidence="4">EamA domain-containing protein</fullName>
    </recommendedName>
</protein>
<dbReference type="Proteomes" id="UP001162156">
    <property type="component" value="Unassembled WGS sequence"/>
</dbReference>
<evidence type="ECO:0000256" key="1">
    <source>
        <dbReference type="SAM" id="Phobius"/>
    </source>
</evidence>
<dbReference type="InterPro" id="IPR039632">
    <property type="entry name" value="TMEM42"/>
</dbReference>
<organism evidence="2 3">
    <name type="scientific">Rhamnusium bicolor</name>
    <dbReference type="NCBI Taxonomy" id="1586634"/>
    <lineage>
        <taxon>Eukaryota</taxon>
        <taxon>Metazoa</taxon>
        <taxon>Ecdysozoa</taxon>
        <taxon>Arthropoda</taxon>
        <taxon>Hexapoda</taxon>
        <taxon>Insecta</taxon>
        <taxon>Pterygota</taxon>
        <taxon>Neoptera</taxon>
        <taxon>Endopterygota</taxon>
        <taxon>Coleoptera</taxon>
        <taxon>Polyphaga</taxon>
        <taxon>Cucujiformia</taxon>
        <taxon>Chrysomeloidea</taxon>
        <taxon>Cerambycidae</taxon>
        <taxon>Lepturinae</taxon>
        <taxon>Rhagiini</taxon>
        <taxon>Rhamnusium</taxon>
    </lineage>
</organism>
<dbReference type="EMBL" id="JANEYF010004587">
    <property type="protein sequence ID" value="KAJ8930663.1"/>
    <property type="molecule type" value="Genomic_DNA"/>
</dbReference>
<feature type="transmembrane region" description="Helical" evidence="1">
    <location>
        <begin position="77"/>
        <end position="98"/>
    </location>
</feature>
<keyword evidence="1" id="KW-0472">Membrane</keyword>
<evidence type="ECO:0000313" key="3">
    <source>
        <dbReference type="Proteomes" id="UP001162156"/>
    </source>
</evidence>
<name>A0AAV8WW90_9CUCU</name>
<sequence length="135" mass="15037">MLKNIHFAILSGFCASTASTFGKLSGLPTLEGYFPLRVILFLCMVICNGAVWTLFVKALQQTNSSLSATVASSASNYIFFVIEPILYFFQAITGFVLFEETTSLFWWSGMFFIIIGLLLVLSNEKNVENIAEKHN</sequence>
<dbReference type="PANTHER" id="PTHR31965">
    <property type="entry name" value="TRANSMEMBRANE PROTEIN 42"/>
    <property type="match status" value="1"/>
</dbReference>
<reference evidence="2" key="1">
    <citation type="journal article" date="2023" name="Insect Mol. Biol.">
        <title>Genome sequencing provides insights into the evolution of gene families encoding plant cell wall-degrading enzymes in longhorned beetles.</title>
        <authorList>
            <person name="Shin N.R."/>
            <person name="Okamura Y."/>
            <person name="Kirsch R."/>
            <person name="Pauchet Y."/>
        </authorList>
    </citation>
    <scope>NUCLEOTIDE SEQUENCE</scope>
    <source>
        <strain evidence="2">RBIC_L_NR</strain>
    </source>
</reference>
<evidence type="ECO:0008006" key="4">
    <source>
        <dbReference type="Google" id="ProtNLM"/>
    </source>
</evidence>
<dbReference type="SUPFAM" id="SSF103481">
    <property type="entry name" value="Multidrug resistance efflux transporter EmrE"/>
    <property type="match status" value="1"/>
</dbReference>
<dbReference type="PANTHER" id="PTHR31965:SF1">
    <property type="entry name" value="TRANSMEMBRANE PROTEIN 42"/>
    <property type="match status" value="1"/>
</dbReference>
<accession>A0AAV8WW90</accession>
<gene>
    <name evidence="2" type="ORF">NQ314_016504</name>
</gene>
<feature type="transmembrane region" description="Helical" evidence="1">
    <location>
        <begin position="38"/>
        <end position="56"/>
    </location>
</feature>
<evidence type="ECO:0000313" key="2">
    <source>
        <dbReference type="EMBL" id="KAJ8930663.1"/>
    </source>
</evidence>
<dbReference type="AlphaFoldDB" id="A0AAV8WW90"/>
<dbReference type="InterPro" id="IPR037185">
    <property type="entry name" value="EmrE-like"/>
</dbReference>
<feature type="transmembrane region" description="Helical" evidence="1">
    <location>
        <begin position="104"/>
        <end position="121"/>
    </location>
</feature>
<keyword evidence="1" id="KW-1133">Transmembrane helix</keyword>